<feature type="domain" description="SpaA-like prealbumin fold" evidence="7">
    <location>
        <begin position="440"/>
        <end position="523"/>
    </location>
</feature>
<feature type="signal peptide" evidence="6">
    <location>
        <begin position="1"/>
        <end position="24"/>
    </location>
</feature>
<accession>A0A7X0XBJ7</accession>
<keyword evidence="5" id="KW-0472">Membrane</keyword>
<proteinExistence type="inferred from homology"/>
<evidence type="ECO:0000256" key="1">
    <source>
        <dbReference type="ARBA" id="ARBA00007257"/>
    </source>
</evidence>
<keyword evidence="5" id="KW-0812">Transmembrane</keyword>
<protein>
    <submittedName>
        <fullName evidence="9">LPXTG cell wall anchor domain-containing protein</fullName>
    </submittedName>
</protein>
<feature type="transmembrane region" description="Helical" evidence="5">
    <location>
        <begin position="715"/>
        <end position="735"/>
    </location>
</feature>
<keyword evidence="5" id="KW-1133">Transmembrane helix</keyword>
<feature type="region of interest" description="Disordered" evidence="4">
    <location>
        <begin position="308"/>
        <end position="338"/>
    </location>
</feature>
<evidence type="ECO:0000256" key="2">
    <source>
        <dbReference type="ARBA" id="ARBA00022525"/>
    </source>
</evidence>
<sequence length="745" mass="79667">MKKTNKRWAIVALIVFLISMVALPQSQVNAAGTGSIKSVSITYPEGQTSATAFADTFSLQFALDMPKMAKGEQVHVNFEQPNALGYNQASFDIGSAFQVTPDGTGFTLAALQDTGAQLVQVELPVNYTENVSGTETIPLSVELNGQTTSVDMTIQEYKDKVDTNELVKKIPLGFAANGNLQWVAYYNYNQWDVTGSEDYPFIFEDIVGPNQVLVKDSISAYQVAEPITADGSRNLSHDGYDFDMSHFLQTQATDTGWHYENSSFQGFPTLTGGTLPTTSSFYIIYETQITDDGSSLYTNELYAQGEINGSGSEPIRVQGESPAQYQSAGQGSGDSDDQVGSLVFEKVDSADSSAKLTGAEFSLTDQATNEVYATITTDDMGKGNLGDIPLGDYTLKETKAPSGYELSDKTYPVSITTNQQVVDLGQITNDKTPPPVEPTGSLSFEKVDSADPTLTLAGAEFTLTNQSTNQVYATITTDTSGAGNLEGIPLGDYTLQETKAPVGYELSGKTYPVAITADQLQVNIGQITNDKTPPPVEPTGSLTFEKVDSTDAALKLPGAEFTLTNKATNEIYATIKSDSHGIGNLEGIPLGDYILKETKAPKGYELANKTFAVTISSDQLRVDLGDIPNAKVPTTPEQPTTPDEPNKPNKPGQPEVPEQPQKPSLPSKPEVPTAPGIVKSTNSPVVMAADNQSPAIEVAPTQLAKPLPKTGDSSSVMAVLFGALLLLVLGGYGVYRHTRKKQSMQ</sequence>
<dbReference type="InterPro" id="IPR041033">
    <property type="entry name" value="SpaA_PFL_dom_1"/>
</dbReference>
<feature type="chain" id="PRO_5038315257" evidence="6">
    <location>
        <begin position="25"/>
        <end position="745"/>
    </location>
</feature>
<dbReference type="Gene3D" id="2.60.40.10">
    <property type="entry name" value="Immunoglobulins"/>
    <property type="match status" value="3"/>
</dbReference>
<dbReference type="Proteomes" id="UP000533953">
    <property type="component" value="Unassembled WGS sequence"/>
</dbReference>
<reference evidence="9 10" key="1">
    <citation type="submission" date="2020-03" db="EMBL/GenBank/DDBJ databases">
        <title>Soil Listeria distribution.</title>
        <authorList>
            <person name="Liao J."/>
            <person name="Wiedmann M."/>
        </authorList>
    </citation>
    <scope>NUCLEOTIDE SEQUENCE [LARGE SCALE GENOMIC DNA]</scope>
    <source>
        <strain evidence="9 10">FSL L7-1547</strain>
    </source>
</reference>
<keyword evidence="2" id="KW-0964">Secreted</keyword>
<dbReference type="PANTHER" id="PTHR36108">
    <property type="entry name" value="COLOSSIN-B-RELATED"/>
    <property type="match status" value="1"/>
</dbReference>
<dbReference type="InterPro" id="IPR008966">
    <property type="entry name" value="Adhesion_dom_sf"/>
</dbReference>
<feature type="domain" description="SpaA-like prealbumin fold" evidence="7">
    <location>
        <begin position="340"/>
        <end position="422"/>
    </location>
</feature>
<evidence type="ECO:0000256" key="6">
    <source>
        <dbReference type="SAM" id="SignalP"/>
    </source>
</evidence>
<organism evidence="9 10">
    <name type="scientific">Listeria booriae</name>
    <dbReference type="NCBI Taxonomy" id="1552123"/>
    <lineage>
        <taxon>Bacteria</taxon>
        <taxon>Bacillati</taxon>
        <taxon>Bacillota</taxon>
        <taxon>Bacilli</taxon>
        <taxon>Bacillales</taxon>
        <taxon>Listeriaceae</taxon>
        <taxon>Listeria</taxon>
    </lineage>
</organism>
<evidence type="ECO:0000256" key="5">
    <source>
        <dbReference type="SAM" id="Phobius"/>
    </source>
</evidence>
<dbReference type="Gene3D" id="2.60.40.740">
    <property type="match status" value="1"/>
</dbReference>
<feature type="domain" description="SpaA-like prealbumin fold" evidence="7">
    <location>
        <begin position="540"/>
        <end position="621"/>
    </location>
</feature>
<evidence type="ECO:0000256" key="4">
    <source>
        <dbReference type="SAM" id="MobiDB-lite"/>
    </source>
</evidence>
<dbReference type="AlphaFoldDB" id="A0A7X0XBJ7"/>
<feature type="compositionally biased region" description="Low complexity" evidence="4">
    <location>
        <begin position="633"/>
        <end position="643"/>
    </location>
</feature>
<dbReference type="SUPFAM" id="SSF49401">
    <property type="entry name" value="Bacterial adhesins"/>
    <property type="match status" value="1"/>
</dbReference>
<dbReference type="NCBIfam" id="TIGR01167">
    <property type="entry name" value="LPXTG_anchor"/>
    <property type="match status" value="1"/>
</dbReference>
<keyword evidence="3 6" id="KW-0732">Signal</keyword>
<dbReference type="EMBL" id="JAASTX010000004">
    <property type="protein sequence ID" value="MBC1490988.1"/>
    <property type="molecule type" value="Genomic_DNA"/>
</dbReference>
<dbReference type="SUPFAM" id="SSF49478">
    <property type="entry name" value="Cna protein B-type domain"/>
    <property type="match status" value="3"/>
</dbReference>
<evidence type="ECO:0000313" key="10">
    <source>
        <dbReference type="Proteomes" id="UP000533953"/>
    </source>
</evidence>
<dbReference type="PANTHER" id="PTHR36108:SF13">
    <property type="entry name" value="COLOSSIN-B-RELATED"/>
    <property type="match status" value="1"/>
</dbReference>
<name>A0A7X0XBJ7_9LIST</name>
<feature type="region of interest" description="Disordered" evidence="4">
    <location>
        <begin position="626"/>
        <end position="681"/>
    </location>
</feature>
<dbReference type="Pfam" id="PF17802">
    <property type="entry name" value="SpaA"/>
    <property type="match status" value="3"/>
</dbReference>
<dbReference type="EMBL" id="JAASTX010000004">
    <property type="protein sequence ID" value="MBC1491097.1"/>
    <property type="molecule type" value="Genomic_DNA"/>
</dbReference>
<dbReference type="RefSeq" id="WP_185416899.1">
    <property type="nucleotide sequence ID" value="NZ_JAASTX010000004.1"/>
</dbReference>
<dbReference type="InterPro" id="IPR013783">
    <property type="entry name" value="Ig-like_fold"/>
</dbReference>
<comment type="caution">
    <text evidence="9">The sequence shown here is derived from an EMBL/GenBank/DDBJ whole genome shotgun (WGS) entry which is preliminary data.</text>
</comment>
<comment type="similarity">
    <text evidence="1">Belongs to the serine-aspartate repeat-containing protein (SDr) family.</text>
</comment>
<evidence type="ECO:0000313" key="9">
    <source>
        <dbReference type="EMBL" id="MBC1491097.1"/>
    </source>
</evidence>
<evidence type="ECO:0000256" key="3">
    <source>
        <dbReference type="ARBA" id="ARBA00022729"/>
    </source>
</evidence>
<evidence type="ECO:0000313" key="8">
    <source>
        <dbReference type="EMBL" id="MBC1490988.1"/>
    </source>
</evidence>
<gene>
    <name evidence="8" type="ORF">HCI99_04035</name>
    <name evidence="9" type="ORF">HCI99_04600</name>
</gene>
<evidence type="ECO:0000259" key="7">
    <source>
        <dbReference type="Pfam" id="PF17802"/>
    </source>
</evidence>